<feature type="binding site" evidence="4">
    <location>
        <position position="37"/>
    </location>
    <ligand>
        <name>Zn(2+)</name>
        <dbReference type="ChEBI" id="CHEBI:29105"/>
    </ligand>
</feature>
<sequence length="172" mass="18756">MTTLEEHVVKASERYSSTYKSAGFRSPPTKHFTFVTCMDARIDTHAAFGLDIGDAHVIRNAGGSARDALRSIVISQQMMGTKEVAIIKHTHCGMDGLPNEKVHATVLKNLGIEAIGELKSRNLIDFLPESDGIIQGIKDDVQLLKSSSLIADDIEVTGWLYDLDSGTTTRVI</sequence>
<dbReference type="EMBL" id="JOWA01000165">
    <property type="protein sequence ID" value="KEZ39010.1"/>
    <property type="molecule type" value="Genomic_DNA"/>
</dbReference>
<dbReference type="HOGENOM" id="CLU_084253_1_1_1"/>
<name>A0A084FV98_PSEDA</name>
<evidence type="ECO:0000256" key="3">
    <source>
        <dbReference type="ARBA" id="ARBA00022833"/>
    </source>
</evidence>
<dbReference type="CDD" id="cd03379">
    <property type="entry name" value="beta_CA_cladeD"/>
    <property type="match status" value="1"/>
</dbReference>
<accession>A0A084FV98</accession>
<evidence type="ECO:0000256" key="2">
    <source>
        <dbReference type="ARBA" id="ARBA00022723"/>
    </source>
</evidence>
<comment type="cofactor">
    <cofactor evidence="4">
        <name>Zn(2+)</name>
        <dbReference type="ChEBI" id="CHEBI:29105"/>
    </cofactor>
    <text evidence="4">Binds 1 zinc ion per subunit.</text>
</comment>
<feature type="binding site" evidence="4">
    <location>
        <position position="92"/>
    </location>
    <ligand>
        <name>Zn(2+)</name>
        <dbReference type="ChEBI" id="CHEBI:29105"/>
    </ligand>
</feature>
<feature type="binding site" evidence="4">
    <location>
        <position position="39"/>
    </location>
    <ligand>
        <name>Zn(2+)</name>
        <dbReference type="ChEBI" id="CHEBI:29105"/>
    </ligand>
</feature>
<dbReference type="Gene3D" id="3.40.1050.10">
    <property type="entry name" value="Carbonic anhydrase"/>
    <property type="match status" value="1"/>
</dbReference>
<dbReference type="Proteomes" id="UP000028545">
    <property type="component" value="Unassembled WGS sequence"/>
</dbReference>
<comment type="similarity">
    <text evidence="1 5">Belongs to the beta-class carbonic anhydrase family.</text>
</comment>
<dbReference type="PANTHER" id="PTHR43175:SF3">
    <property type="entry name" value="CARBON DISULFIDE HYDROLASE"/>
    <property type="match status" value="1"/>
</dbReference>
<dbReference type="Pfam" id="PF00484">
    <property type="entry name" value="Pro_CA"/>
    <property type="match status" value="1"/>
</dbReference>
<dbReference type="SUPFAM" id="SSF53056">
    <property type="entry name" value="beta-carbonic anhydrase, cab"/>
    <property type="match status" value="1"/>
</dbReference>
<evidence type="ECO:0000256" key="5">
    <source>
        <dbReference type="RuleBase" id="RU003956"/>
    </source>
</evidence>
<feature type="binding site" evidence="4">
    <location>
        <position position="89"/>
    </location>
    <ligand>
        <name>Zn(2+)</name>
        <dbReference type="ChEBI" id="CHEBI:29105"/>
    </ligand>
</feature>
<evidence type="ECO:0000313" key="7">
    <source>
        <dbReference type="Proteomes" id="UP000028545"/>
    </source>
</evidence>
<dbReference type="VEuPathDB" id="FungiDB:SAPIO_CDS10377"/>
<proteinExistence type="inferred from homology"/>
<dbReference type="AlphaFoldDB" id="A0A084FV98"/>
<dbReference type="InterPro" id="IPR036874">
    <property type="entry name" value="Carbonic_anhydrase_sf"/>
</dbReference>
<evidence type="ECO:0000256" key="1">
    <source>
        <dbReference type="ARBA" id="ARBA00006217"/>
    </source>
</evidence>
<dbReference type="GO" id="GO:0004089">
    <property type="term" value="F:carbonate dehydratase activity"/>
    <property type="evidence" value="ECO:0007669"/>
    <property type="project" value="UniProtKB-UniRule"/>
</dbReference>
<keyword evidence="2 4" id="KW-0479">Metal-binding</keyword>
<comment type="function">
    <text evidence="5">Reversible hydration of carbon dioxide.</text>
</comment>
<reference evidence="6 7" key="1">
    <citation type="journal article" date="2014" name="Genome Announc.">
        <title>Draft genome sequence of the pathogenic fungus Scedosporium apiospermum.</title>
        <authorList>
            <person name="Vandeputte P."/>
            <person name="Ghamrawi S."/>
            <person name="Rechenmann M."/>
            <person name="Iltis A."/>
            <person name="Giraud S."/>
            <person name="Fleury M."/>
            <person name="Thornton C."/>
            <person name="Delhaes L."/>
            <person name="Meyer W."/>
            <person name="Papon N."/>
            <person name="Bouchara J.P."/>
        </authorList>
    </citation>
    <scope>NUCLEOTIDE SEQUENCE [LARGE SCALE GENOMIC DNA]</scope>
    <source>
        <strain evidence="6 7">IHEM 14462</strain>
    </source>
</reference>
<dbReference type="EC" id="4.2.1.1" evidence="5"/>
<dbReference type="InterPro" id="IPR001765">
    <property type="entry name" value="Carbonic_anhydrase"/>
</dbReference>
<gene>
    <name evidence="6" type="ORF">SAPIO_CDS10377</name>
</gene>
<comment type="caution">
    <text evidence="6">The sequence shown here is derived from an EMBL/GenBank/DDBJ whole genome shotgun (WGS) entry which is preliminary data.</text>
</comment>
<dbReference type="RefSeq" id="XP_016638809.1">
    <property type="nucleotide sequence ID" value="XM_016783973.1"/>
</dbReference>
<dbReference type="KEGG" id="sapo:SAPIO_CDS10377"/>
<organism evidence="6 7">
    <name type="scientific">Pseudallescheria apiosperma</name>
    <name type="common">Scedosporium apiospermum</name>
    <dbReference type="NCBI Taxonomy" id="563466"/>
    <lineage>
        <taxon>Eukaryota</taxon>
        <taxon>Fungi</taxon>
        <taxon>Dikarya</taxon>
        <taxon>Ascomycota</taxon>
        <taxon>Pezizomycotina</taxon>
        <taxon>Sordariomycetes</taxon>
        <taxon>Hypocreomycetidae</taxon>
        <taxon>Microascales</taxon>
        <taxon>Microascaceae</taxon>
        <taxon>Scedosporium</taxon>
    </lineage>
</organism>
<keyword evidence="3 4" id="KW-0862">Zinc</keyword>
<keyword evidence="5" id="KW-0456">Lyase</keyword>
<protein>
    <recommendedName>
        <fullName evidence="5">Carbonic anhydrase</fullName>
        <ecNumber evidence="5">4.2.1.1</ecNumber>
    </recommendedName>
    <alternativeName>
        <fullName evidence="5">Carbonate dehydratase</fullName>
    </alternativeName>
</protein>
<dbReference type="GeneID" id="27719567"/>
<dbReference type="GO" id="GO:0008270">
    <property type="term" value="F:zinc ion binding"/>
    <property type="evidence" value="ECO:0007669"/>
    <property type="project" value="UniProtKB-UniRule"/>
</dbReference>
<dbReference type="OMA" id="AIFTCMD"/>
<evidence type="ECO:0000256" key="4">
    <source>
        <dbReference type="PIRSR" id="PIRSR601765-1"/>
    </source>
</evidence>
<dbReference type="OrthoDB" id="10248475at2759"/>
<comment type="catalytic activity">
    <reaction evidence="5">
        <text>hydrogencarbonate + H(+) = CO2 + H2O</text>
        <dbReference type="Rhea" id="RHEA:10748"/>
        <dbReference type="ChEBI" id="CHEBI:15377"/>
        <dbReference type="ChEBI" id="CHEBI:15378"/>
        <dbReference type="ChEBI" id="CHEBI:16526"/>
        <dbReference type="ChEBI" id="CHEBI:17544"/>
        <dbReference type="EC" id="4.2.1.1"/>
    </reaction>
</comment>
<dbReference type="PANTHER" id="PTHR43175">
    <property type="entry name" value="CARBONIC ANHYDRASE"/>
    <property type="match status" value="1"/>
</dbReference>
<evidence type="ECO:0000313" key="6">
    <source>
        <dbReference type="EMBL" id="KEZ39010.1"/>
    </source>
</evidence>
<keyword evidence="7" id="KW-1185">Reference proteome</keyword>
<dbReference type="SMART" id="SM00947">
    <property type="entry name" value="Pro_CA"/>
    <property type="match status" value="1"/>
</dbReference>